<dbReference type="InterPro" id="IPR036318">
    <property type="entry name" value="FAD-bd_PCMH-like_sf"/>
</dbReference>
<gene>
    <name evidence="3" type="ORF">BC936DRAFT_144637</name>
</gene>
<name>A0A433DC34_9FUNG</name>
<protein>
    <recommendedName>
        <fullName evidence="2">FAD linked oxidase N-terminal domain-containing protein</fullName>
    </recommendedName>
</protein>
<dbReference type="AlphaFoldDB" id="A0A433DC34"/>
<dbReference type="EMBL" id="RBNI01003400">
    <property type="protein sequence ID" value="RUP48385.1"/>
    <property type="molecule type" value="Genomic_DNA"/>
</dbReference>
<proteinExistence type="inferred from homology"/>
<dbReference type="GO" id="GO:0008720">
    <property type="term" value="F:D-lactate dehydrogenase (NAD+) activity"/>
    <property type="evidence" value="ECO:0007669"/>
    <property type="project" value="TreeGrafter"/>
</dbReference>
<dbReference type="InterPro" id="IPR016169">
    <property type="entry name" value="FAD-bd_PCMH_sub2"/>
</dbReference>
<evidence type="ECO:0000313" key="3">
    <source>
        <dbReference type="EMBL" id="RUP48385.1"/>
    </source>
</evidence>
<evidence type="ECO:0000259" key="2">
    <source>
        <dbReference type="Pfam" id="PF01565"/>
    </source>
</evidence>
<dbReference type="Pfam" id="PF01565">
    <property type="entry name" value="FAD_binding_4"/>
    <property type="match status" value="1"/>
</dbReference>
<accession>A0A433DC34</accession>
<evidence type="ECO:0000313" key="4">
    <source>
        <dbReference type="Proteomes" id="UP000268093"/>
    </source>
</evidence>
<sequence>MDRIVALHGEDMDIVVQPGVQWKDLNQYLKPHGLFIPGFKLRSGSMRLYRWHGRHWLFGYECRALWHHARMGPESDGGNAPWDGSKDKTAAEASFCVEGGGGGSTSLCERKSSAGYDLTKLFIGLWHGHGSHT</sequence>
<dbReference type="Proteomes" id="UP000268093">
    <property type="component" value="Unassembled WGS sequence"/>
</dbReference>
<dbReference type="InterPro" id="IPR006094">
    <property type="entry name" value="Oxid_FAD_bind_N"/>
</dbReference>
<feature type="domain" description="FAD linked oxidase N-terminal" evidence="2">
    <location>
        <begin position="1"/>
        <end position="37"/>
    </location>
</feature>
<keyword evidence="4" id="KW-1185">Reference proteome</keyword>
<dbReference type="SUPFAM" id="SSF56176">
    <property type="entry name" value="FAD-binding/transporter-associated domain-like"/>
    <property type="match status" value="1"/>
</dbReference>
<organism evidence="3 4">
    <name type="scientific">Jimgerdemannia flammicorona</name>
    <dbReference type="NCBI Taxonomy" id="994334"/>
    <lineage>
        <taxon>Eukaryota</taxon>
        <taxon>Fungi</taxon>
        <taxon>Fungi incertae sedis</taxon>
        <taxon>Mucoromycota</taxon>
        <taxon>Mucoromycotina</taxon>
        <taxon>Endogonomycetes</taxon>
        <taxon>Endogonales</taxon>
        <taxon>Endogonaceae</taxon>
        <taxon>Jimgerdemannia</taxon>
    </lineage>
</organism>
<comment type="similarity">
    <text evidence="1">Belongs to the FAD-binding oxidoreductase/transferase type 4 family.</text>
</comment>
<comment type="caution">
    <text evidence="3">The sequence shown here is derived from an EMBL/GenBank/DDBJ whole genome shotgun (WGS) entry which is preliminary data.</text>
</comment>
<dbReference type="GO" id="GO:1903457">
    <property type="term" value="P:lactate catabolic process"/>
    <property type="evidence" value="ECO:0007669"/>
    <property type="project" value="TreeGrafter"/>
</dbReference>
<evidence type="ECO:0000256" key="1">
    <source>
        <dbReference type="ARBA" id="ARBA00008000"/>
    </source>
</evidence>
<reference evidence="3 4" key="1">
    <citation type="journal article" date="2018" name="New Phytol.">
        <title>Phylogenomics of Endogonaceae and evolution of mycorrhizas within Mucoromycota.</title>
        <authorList>
            <person name="Chang Y."/>
            <person name="Desiro A."/>
            <person name="Na H."/>
            <person name="Sandor L."/>
            <person name="Lipzen A."/>
            <person name="Clum A."/>
            <person name="Barry K."/>
            <person name="Grigoriev I.V."/>
            <person name="Martin F.M."/>
            <person name="Stajich J.E."/>
            <person name="Smith M.E."/>
            <person name="Bonito G."/>
            <person name="Spatafora J.W."/>
        </authorList>
    </citation>
    <scope>NUCLEOTIDE SEQUENCE [LARGE SCALE GENOMIC DNA]</scope>
    <source>
        <strain evidence="3 4">GMNB39</strain>
    </source>
</reference>
<dbReference type="GO" id="GO:0050660">
    <property type="term" value="F:flavin adenine dinucleotide binding"/>
    <property type="evidence" value="ECO:0007669"/>
    <property type="project" value="InterPro"/>
</dbReference>
<dbReference type="GO" id="GO:0004458">
    <property type="term" value="F:D-lactate dehydrogenase (cytochrome) activity"/>
    <property type="evidence" value="ECO:0007669"/>
    <property type="project" value="TreeGrafter"/>
</dbReference>
<dbReference type="GO" id="GO:0005739">
    <property type="term" value="C:mitochondrion"/>
    <property type="evidence" value="ECO:0007669"/>
    <property type="project" value="TreeGrafter"/>
</dbReference>
<dbReference type="PANTHER" id="PTHR11748">
    <property type="entry name" value="D-LACTATE DEHYDROGENASE"/>
    <property type="match status" value="1"/>
</dbReference>
<dbReference type="PANTHER" id="PTHR11748:SF111">
    <property type="entry name" value="D-LACTATE DEHYDROGENASE, MITOCHONDRIAL-RELATED"/>
    <property type="match status" value="1"/>
</dbReference>
<dbReference type="Gene3D" id="3.30.465.10">
    <property type="match status" value="1"/>
</dbReference>
<dbReference type="OrthoDB" id="7786253at2759"/>